<keyword evidence="1" id="KW-0812">Transmembrane</keyword>
<keyword evidence="1" id="KW-0472">Membrane</keyword>
<reference evidence="3" key="1">
    <citation type="submission" date="2018-01" db="EMBL/GenBank/DDBJ databases">
        <authorList>
            <person name="Peeters C."/>
        </authorList>
    </citation>
    <scope>NUCLEOTIDE SEQUENCE [LARGE SCALE GENOMIC DNA]</scope>
</reference>
<evidence type="ECO:0000256" key="1">
    <source>
        <dbReference type="SAM" id="Phobius"/>
    </source>
</evidence>
<proteinExistence type="predicted"/>
<keyword evidence="1" id="KW-1133">Transmembrane helix</keyword>
<dbReference type="EMBL" id="OGTP01000013">
    <property type="protein sequence ID" value="SPB16495.1"/>
    <property type="molecule type" value="Genomic_DNA"/>
</dbReference>
<dbReference type="AlphaFoldDB" id="A0A2U3I8J9"/>
<accession>A0A2U3I8J9</accession>
<name>A0A2U3I8J9_9BURK</name>
<organism evidence="2 3">
    <name type="scientific">Caballeronia novacaledonica</name>
    <dbReference type="NCBI Taxonomy" id="1544861"/>
    <lineage>
        <taxon>Bacteria</taxon>
        <taxon>Pseudomonadati</taxon>
        <taxon>Pseudomonadota</taxon>
        <taxon>Betaproteobacteria</taxon>
        <taxon>Burkholderiales</taxon>
        <taxon>Burkholderiaceae</taxon>
        <taxon>Caballeronia</taxon>
    </lineage>
</organism>
<gene>
    <name evidence="2" type="ORF">NOV72_03695</name>
</gene>
<dbReference type="RefSeq" id="WP_181291099.1">
    <property type="nucleotide sequence ID" value="NZ_OGTP01000013.1"/>
</dbReference>
<sequence length="54" mass="6067">MNRTINDNSLLRDVERLQDANRLIKAVGVISMYGFGVACVWFLCVAVPAKALWQ</sequence>
<evidence type="ECO:0000313" key="3">
    <source>
        <dbReference type="Proteomes" id="UP000238169"/>
    </source>
</evidence>
<keyword evidence="3" id="KW-1185">Reference proteome</keyword>
<protein>
    <submittedName>
        <fullName evidence="2">Uncharacterized protein</fullName>
    </submittedName>
</protein>
<feature type="transmembrane region" description="Helical" evidence="1">
    <location>
        <begin position="26"/>
        <end position="49"/>
    </location>
</feature>
<dbReference type="Proteomes" id="UP000238169">
    <property type="component" value="Unassembled WGS sequence"/>
</dbReference>
<evidence type="ECO:0000313" key="2">
    <source>
        <dbReference type="EMBL" id="SPB16495.1"/>
    </source>
</evidence>